<dbReference type="OrthoDB" id="9800236at2"/>
<name>A0A4R5K4R7_9MICC</name>
<dbReference type="GO" id="GO:0004540">
    <property type="term" value="F:RNA nuclease activity"/>
    <property type="evidence" value="ECO:0007669"/>
    <property type="project" value="InterPro"/>
</dbReference>
<dbReference type="Gene3D" id="3.40.50.1010">
    <property type="entry name" value="5'-nuclease"/>
    <property type="match status" value="1"/>
</dbReference>
<keyword evidence="4" id="KW-1185">Reference proteome</keyword>
<organism evidence="3 4">
    <name type="scientific">Arthrobacter terricola</name>
    <dbReference type="NCBI Taxonomy" id="2547396"/>
    <lineage>
        <taxon>Bacteria</taxon>
        <taxon>Bacillati</taxon>
        <taxon>Actinomycetota</taxon>
        <taxon>Actinomycetes</taxon>
        <taxon>Micrococcales</taxon>
        <taxon>Micrococcaceae</taxon>
        <taxon>Arthrobacter</taxon>
    </lineage>
</organism>
<feature type="domain" description="NYN" evidence="2">
    <location>
        <begin position="6"/>
        <end position="146"/>
    </location>
</feature>
<protein>
    <submittedName>
        <fullName evidence="3">NYN domain-containing protein</fullName>
    </submittedName>
</protein>
<dbReference type="InterPro" id="IPR021139">
    <property type="entry name" value="NYN"/>
</dbReference>
<dbReference type="RefSeq" id="WP_133207023.1">
    <property type="nucleotide sequence ID" value="NZ_SMRU01000058.1"/>
</dbReference>
<sequence length="336" mass="36159">MVSQRAVFVDAGFLLAVGGTQVVGTSLRSAFRVDYEKLIEGIMKCTEEHSGVEHLRTYWYDASKDALFTDQHKQIGLLPGVKVRLGRISFNGEQKGVDLKLGLDLVGVARNRAASVAYLVSGDDDLAEAVEEAQDLGMKVVLVGVADSAHRLGVMSVAEHLALRVDSIITLPAELIEECFTRIVKDAPRLVPAPSPVSSDTALAGHPVPRPVPRPGAPMAKPAPPGRPLHHMPPRPHYAEAHLVYSSGGTGTPTLPEDTLLDVAQDVGESVAASWYGSVTQGDLAELLADRPILPVEIDRVLLKDGAQRIGETKTDLQGVRKELRTAFWEKLDALI</sequence>
<dbReference type="Proteomes" id="UP000295511">
    <property type="component" value="Unassembled WGS sequence"/>
</dbReference>
<gene>
    <name evidence="3" type="ORF">E1809_25430</name>
</gene>
<proteinExistence type="predicted"/>
<feature type="region of interest" description="Disordered" evidence="1">
    <location>
        <begin position="194"/>
        <end position="233"/>
    </location>
</feature>
<evidence type="ECO:0000313" key="4">
    <source>
        <dbReference type="Proteomes" id="UP000295511"/>
    </source>
</evidence>
<dbReference type="EMBL" id="SMRU01000058">
    <property type="protein sequence ID" value="TDF86899.1"/>
    <property type="molecule type" value="Genomic_DNA"/>
</dbReference>
<comment type="caution">
    <text evidence="3">The sequence shown here is derived from an EMBL/GenBank/DDBJ whole genome shotgun (WGS) entry which is preliminary data.</text>
</comment>
<evidence type="ECO:0000313" key="3">
    <source>
        <dbReference type="EMBL" id="TDF86899.1"/>
    </source>
</evidence>
<dbReference type="Pfam" id="PF01936">
    <property type="entry name" value="NYN"/>
    <property type="match status" value="1"/>
</dbReference>
<evidence type="ECO:0000256" key="1">
    <source>
        <dbReference type="SAM" id="MobiDB-lite"/>
    </source>
</evidence>
<feature type="compositionally biased region" description="Pro residues" evidence="1">
    <location>
        <begin position="208"/>
        <end position="227"/>
    </location>
</feature>
<reference evidence="3 4" key="1">
    <citation type="submission" date="2019-03" db="EMBL/GenBank/DDBJ databases">
        <title>Whole genome sequence of Arthrobacter sp JH1-1.</title>
        <authorList>
            <person name="Trinh H.N."/>
        </authorList>
    </citation>
    <scope>NUCLEOTIDE SEQUENCE [LARGE SCALE GENOMIC DNA]</scope>
    <source>
        <strain evidence="3 4">JH1-1</strain>
    </source>
</reference>
<dbReference type="AlphaFoldDB" id="A0A4R5K4R7"/>
<dbReference type="CDD" id="cd18722">
    <property type="entry name" value="PIN_NicB-like"/>
    <property type="match status" value="1"/>
</dbReference>
<evidence type="ECO:0000259" key="2">
    <source>
        <dbReference type="Pfam" id="PF01936"/>
    </source>
</evidence>
<accession>A0A4R5K4R7</accession>